<feature type="domain" description="Late nodulin" evidence="2">
    <location>
        <begin position="7"/>
        <end position="62"/>
    </location>
</feature>
<keyword evidence="1" id="KW-0472">Membrane</keyword>
<feature type="transmembrane region" description="Helical" evidence="1">
    <location>
        <begin position="12"/>
        <end position="35"/>
    </location>
</feature>
<evidence type="ECO:0000313" key="8">
    <source>
        <dbReference type="Proteomes" id="UP000002051"/>
    </source>
</evidence>
<evidence type="ECO:0000313" key="3">
    <source>
        <dbReference type="EMBL" id="ABN07940.1"/>
    </source>
</evidence>
<evidence type="ECO:0000259" key="2">
    <source>
        <dbReference type="Pfam" id="PF07127"/>
    </source>
</evidence>
<gene>
    <name evidence="5" type="ordered locus">MTR_7g009040</name>
    <name evidence="3" type="ORF">MtrDRAFT_AC151524g29v2</name>
</gene>
<dbReference type="EMBL" id="AC151524">
    <property type="protein sequence ID" value="ABN07940.1"/>
    <property type="molecule type" value="Genomic_DNA"/>
</dbReference>
<evidence type="ECO:0000313" key="7">
    <source>
        <dbReference type="EnsemblPlants" id="AES77304"/>
    </source>
</evidence>
<keyword evidence="8" id="KW-1185">Reference proteome</keyword>
<dbReference type="EMBL" id="EF414287">
    <property type="protein sequence ID" value="ABS31373.1"/>
    <property type="molecule type" value="mRNA"/>
</dbReference>
<reference evidence="6" key="5">
    <citation type="submission" date="2012-05" db="EMBL/GenBank/DDBJ databases">
        <authorList>
            <person name="Krishnakumar V."/>
            <person name="Cheung F."/>
            <person name="Xiao Y."/>
            <person name="Chan A."/>
            <person name="Moskal W.A."/>
            <person name="Town C.D."/>
        </authorList>
    </citation>
    <scope>NUCLEOTIDE SEQUENCE</scope>
</reference>
<reference evidence="3" key="1">
    <citation type="submission" date="2004-12" db="EMBL/GenBank/DDBJ databases">
        <authorList>
            <person name="Town C.D."/>
        </authorList>
    </citation>
    <scope>NUCLEOTIDE SEQUENCE</scope>
</reference>
<keyword evidence="1" id="KW-0812">Transmembrane</keyword>
<dbReference type="Proteomes" id="UP000002051">
    <property type="component" value="Unassembled WGS sequence"/>
</dbReference>
<reference evidence="3" key="3">
    <citation type="submission" date="2007-03" db="EMBL/GenBank/DDBJ databases">
        <authorList>
            <consortium name="The International Medicago Genome Annotation Group"/>
        </authorList>
    </citation>
    <scope>NUCLEOTIDE SEQUENCE</scope>
</reference>
<reference evidence="5 8" key="4">
    <citation type="journal article" date="2011" name="Nature">
        <title>The Medicago genome provides insight into the evolution of rhizobial symbioses.</title>
        <authorList>
            <person name="Young N.D."/>
            <person name="Debelle F."/>
            <person name="Oldroyd G.E."/>
            <person name="Geurts R."/>
            <person name="Cannon S.B."/>
            <person name="Udvardi M.K."/>
            <person name="Benedito V.A."/>
            <person name="Mayer K.F."/>
            <person name="Gouzy J."/>
            <person name="Schoof H."/>
            <person name="Van de Peer Y."/>
            <person name="Proost S."/>
            <person name="Cook D.R."/>
            <person name="Meyers B.C."/>
            <person name="Spannagl M."/>
            <person name="Cheung F."/>
            <person name="De Mita S."/>
            <person name="Krishnakumar V."/>
            <person name="Gundlach H."/>
            <person name="Zhou S."/>
            <person name="Mudge J."/>
            <person name="Bharti A.K."/>
            <person name="Murray J.D."/>
            <person name="Naoumkina M.A."/>
            <person name="Rosen B."/>
            <person name="Silverstein K.A."/>
            <person name="Tang H."/>
            <person name="Rombauts S."/>
            <person name="Zhao P.X."/>
            <person name="Zhou P."/>
            <person name="Barbe V."/>
            <person name="Bardou P."/>
            <person name="Bechner M."/>
            <person name="Bellec A."/>
            <person name="Berger A."/>
            <person name="Berges H."/>
            <person name="Bidwell S."/>
            <person name="Bisseling T."/>
            <person name="Choisne N."/>
            <person name="Couloux A."/>
            <person name="Denny R."/>
            <person name="Deshpande S."/>
            <person name="Dai X."/>
            <person name="Doyle J.J."/>
            <person name="Dudez A.M."/>
            <person name="Farmer A.D."/>
            <person name="Fouteau S."/>
            <person name="Franken C."/>
            <person name="Gibelin C."/>
            <person name="Gish J."/>
            <person name="Goldstein S."/>
            <person name="Gonzalez A.J."/>
            <person name="Green P.J."/>
            <person name="Hallab A."/>
            <person name="Hartog M."/>
            <person name="Hua A."/>
            <person name="Humphray S.J."/>
            <person name="Jeong D.H."/>
            <person name="Jing Y."/>
            <person name="Jocker A."/>
            <person name="Kenton S.M."/>
            <person name="Kim D.J."/>
            <person name="Klee K."/>
            <person name="Lai H."/>
            <person name="Lang C."/>
            <person name="Lin S."/>
            <person name="Macmil S.L."/>
            <person name="Magdelenat G."/>
            <person name="Matthews L."/>
            <person name="McCorrison J."/>
            <person name="Monaghan E.L."/>
            <person name="Mun J.H."/>
            <person name="Najar F.Z."/>
            <person name="Nicholson C."/>
            <person name="Noirot C."/>
            <person name="O'Bleness M."/>
            <person name="Paule C.R."/>
            <person name="Poulain J."/>
            <person name="Prion F."/>
            <person name="Qin B."/>
            <person name="Qu C."/>
            <person name="Retzel E.F."/>
            <person name="Riddle C."/>
            <person name="Sallet E."/>
            <person name="Samain S."/>
            <person name="Samson N."/>
            <person name="Sanders I."/>
            <person name="Saurat O."/>
            <person name="Scarpelli C."/>
            <person name="Schiex T."/>
            <person name="Segurens B."/>
            <person name="Severin A.J."/>
            <person name="Sherrier D.J."/>
            <person name="Shi R."/>
            <person name="Sims S."/>
            <person name="Singer S.R."/>
            <person name="Sinharoy S."/>
            <person name="Sterck L."/>
            <person name="Viollet A."/>
            <person name="Wang B.B."/>
            <person name="Wang K."/>
            <person name="Wang M."/>
            <person name="Wang X."/>
            <person name="Warfsmann J."/>
            <person name="Weissenbach J."/>
            <person name="White D.D."/>
            <person name="White J.D."/>
            <person name="Wiley G.B."/>
            <person name="Wincker P."/>
            <person name="Xing Y."/>
            <person name="Yang L."/>
            <person name="Yao Z."/>
            <person name="Ying F."/>
            <person name="Zhai J."/>
            <person name="Zhou L."/>
            <person name="Zuber A."/>
            <person name="Denarie J."/>
            <person name="Dixon R.A."/>
            <person name="May G.D."/>
            <person name="Schwartz D.C."/>
            <person name="Rogers J."/>
            <person name="Quetier F."/>
            <person name="Town C.D."/>
            <person name="Roe B.A."/>
        </authorList>
    </citation>
    <scope>NUCLEOTIDE SEQUENCE [LARGE SCALE GENOMIC DNA]</scope>
    <source>
        <strain evidence="5">A17</strain>
        <strain evidence="7 8">cv. Jemalong A17</strain>
    </source>
</reference>
<sequence>MQRLDNMAKNVKFIYVIILLLFIFLVIIVCDSAFVPNSGPCTTDKDCKQVKGYIARCRKGYCMQSVKRTWSSYSR</sequence>
<organism evidence="3">
    <name type="scientific">Medicago truncatula</name>
    <name type="common">Barrel medic</name>
    <name type="synonym">Medicago tribuloides</name>
    <dbReference type="NCBI Taxonomy" id="3880"/>
    <lineage>
        <taxon>Eukaryota</taxon>
        <taxon>Viridiplantae</taxon>
        <taxon>Streptophyta</taxon>
        <taxon>Embryophyta</taxon>
        <taxon>Tracheophyta</taxon>
        <taxon>Spermatophyta</taxon>
        <taxon>Magnoliopsida</taxon>
        <taxon>eudicotyledons</taxon>
        <taxon>Gunneridae</taxon>
        <taxon>Pentapetalae</taxon>
        <taxon>rosids</taxon>
        <taxon>fabids</taxon>
        <taxon>Fabales</taxon>
        <taxon>Fabaceae</taxon>
        <taxon>Papilionoideae</taxon>
        <taxon>50 kb inversion clade</taxon>
        <taxon>NPAAA clade</taxon>
        <taxon>Hologalegina</taxon>
        <taxon>IRL clade</taxon>
        <taxon>Trifolieae</taxon>
        <taxon>Medicago</taxon>
    </lineage>
</organism>
<evidence type="ECO:0000313" key="5">
    <source>
        <dbReference type="EMBL" id="AES77304.1"/>
    </source>
</evidence>
<dbReference type="AlphaFoldDB" id="A2Q2R4"/>
<dbReference type="GO" id="GO:0046872">
    <property type="term" value="F:metal ion binding"/>
    <property type="evidence" value="ECO:0007669"/>
    <property type="project" value="InterPro"/>
</dbReference>
<name>A2Q2R4_MEDTR</name>
<dbReference type="SMR" id="A2Q2R4"/>
<dbReference type="EMBL" id="BT147836">
    <property type="protein sequence ID" value="AFK47630.1"/>
    <property type="molecule type" value="mRNA"/>
</dbReference>
<dbReference type="EnsemblPlants" id="AES77304">
    <property type="protein sequence ID" value="AES77304"/>
    <property type="gene ID" value="MTR_7g009040"/>
</dbReference>
<evidence type="ECO:0000313" key="6">
    <source>
        <dbReference type="EMBL" id="AFK47630.1"/>
    </source>
</evidence>
<evidence type="ECO:0000313" key="4">
    <source>
        <dbReference type="EMBL" id="ABS31373.1"/>
    </source>
</evidence>
<dbReference type="EMBL" id="CM001223">
    <property type="protein sequence ID" value="AES77304.1"/>
    <property type="molecule type" value="Genomic_DNA"/>
</dbReference>
<dbReference type="Pfam" id="PF07127">
    <property type="entry name" value="Nodulin_late"/>
    <property type="match status" value="1"/>
</dbReference>
<reference evidence="7" key="7">
    <citation type="submission" date="2015-04" db="UniProtKB">
        <authorList>
            <consortium name="EnsemblPlants"/>
        </authorList>
    </citation>
    <scope>IDENTIFICATION</scope>
    <source>
        <strain evidence="7">cv. Jemalong A17</strain>
    </source>
</reference>
<accession>A2Q2R4</accession>
<proteinExistence type="evidence at transcript level"/>
<reference evidence="4" key="2">
    <citation type="journal article" date="2007" name="Mol. Plant Microbe Interact.">
        <title>Genomic organization and evolutionary insights on GRP and NCR genes, two large nodule-specific gene families in Medicago truncatula.</title>
        <authorList>
            <person name="Alunni B."/>
            <person name="Kevei Z."/>
            <person name="Redondo-Nieto M."/>
            <person name="Kondorosi A."/>
            <person name="Mergaert P."/>
            <person name="Kondorosi E."/>
        </authorList>
    </citation>
    <scope>NUCLEOTIDE SEQUENCE</scope>
</reference>
<dbReference type="InterPro" id="IPR009810">
    <property type="entry name" value="Nodulin_late_dom"/>
</dbReference>
<dbReference type="PaxDb" id="3880-AES77304"/>
<protein>
    <submittedName>
        <fullName evidence="3">Late nodulin</fullName>
    </submittedName>
    <submittedName>
        <fullName evidence="5">Nodule Cysteine-Rich (NCR) secreted peptide</fullName>
    </submittedName>
    <submittedName>
        <fullName evidence="4">Nodule-specific cysteine-rich peptide 20</fullName>
    </submittedName>
</protein>
<evidence type="ECO:0000256" key="1">
    <source>
        <dbReference type="SAM" id="Phobius"/>
    </source>
</evidence>
<keyword evidence="1" id="KW-1133">Transmembrane helix</keyword>
<reference evidence="5 8" key="6">
    <citation type="journal article" date="2014" name="BMC Genomics">
        <title>An improved genome release (version Mt4.0) for the model legume Medicago truncatula.</title>
        <authorList>
            <person name="Tang H."/>
            <person name="Krishnakumar V."/>
            <person name="Bidwell S."/>
            <person name="Rosen B."/>
            <person name="Chan A."/>
            <person name="Zhou S."/>
            <person name="Gentzbittel L."/>
            <person name="Childs K.L."/>
            <person name="Yandell M."/>
            <person name="Gundlach H."/>
            <person name="Mayer K.F."/>
            <person name="Schwartz D.C."/>
            <person name="Town C.D."/>
        </authorList>
    </citation>
    <scope>GENOME REANNOTATION</scope>
    <source>
        <strain evidence="7 8">cv. Jemalong A17</strain>
    </source>
</reference>
<dbReference type="HOGENOM" id="CLU_181053_2_0_1"/>